<dbReference type="Gene3D" id="3.40.630.30">
    <property type="match status" value="1"/>
</dbReference>
<sequence>MNTNYTIYTKRLCLRLLTPDEAPILADTICTSPSLHQWIDWCHSEFTESEALDFIGATRLNWVKANAFGFAIFTRSDNEFLGMVALNEFYHTFNMGSLGYWMKDKAQQQGYALEAMDALVEFAFTHLLLTRLEIVCDPANEPSYRFAERLGATFECIAKNRYILNGKPREGMVFSLLPSDWNLT</sequence>
<dbReference type="GO" id="GO:0005737">
    <property type="term" value="C:cytoplasm"/>
    <property type="evidence" value="ECO:0007669"/>
    <property type="project" value="TreeGrafter"/>
</dbReference>
<keyword evidence="2" id="KW-0808">Transferase</keyword>
<feature type="domain" description="N-acetyltransferase" evidence="1">
    <location>
        <begin position="12"/>
        <end position="170"/>
    </location>
</feature>
<dbReference type="PANTHER" id="PTHR43441:SF11">
    <property type="entry name" value="RIBOSOMAL-PROTEIN-SERINE ACETYLTRANSFERASE"/>
    <property type="match status" value="1"/>
</dbReference>
<dbReference type="PANTHER" id="PTHR43441">
    <property type="entry name" value="RIBOSOMAL-PROTEIN-SERINE ACETYLTRANSFERASE"/>
    <property type="match status" value="1"/>
</dbReference>
<dbReference type="EMBL" id="BBMR01000010">
    <property type="protein sequence ID" value="GAL21933.1"/>
    <property type="molecule type" value="Genomic_DNA"/>
</dbReference>
<evidence type="ECO:0000313" key="2">
    <source>
        <dbReference type="EMBL" id="GAL21933.1"/>
    </source>
</evidence>
<gene>
    <name evidence="2" type="ORF">JCM19235_1759</name>
</gene>
<accession>A0A090S571</accession>
<dbReference type="Pfam" id="PF13302">
    <property type="entry name" value="Acetyltransf_3"/>
    <property type="match status" value="1"/>
</dbReference>
<reference evidence="2 3" key="2">
    <citation type="submission" date="2014-09" db="EMBL/GenBank/DDBJ databases">
        <authorList>
            <consortium name="NBRP consortium"/>
            <person name="Sawabe T."/>
            <person name="Meirelles P."/>
            <person name="Nakanishi M."/>
            <person name="Sayaka M."/>
            <person name="Hattori M."/>
            <person name="Ohkuma M."/>
        </authorList>
    </citation>
    <scope>NUCLEOTIDE SEQUENCE [LARGE SCALE GENOMIC DNA]</scope>
    <source>
        <strain evidence="3">JCM19235</strain>
    </source>
</reference>
<reference evidence="2 3" key="1">
    <citation type="submission" date="2014-09" db="EMBL/GenBank/DDBJ databases">
        <title>Vibrio maritimus JCM 19235. (C45) whole genome shotgun sequence.</title>
        <authorList>
            <person name="Sawabe T."/>
            <person name="Meirelles P."/>
            <person name="Nakanishi M."/>
            <person name="Sayaka M."/>
            <person name="Hattori M."/>
            <person name="Ohkuma M."/>
        </authorList>
    </citation>
    <scope>NUCLEOTIDE SEQUENCE [LARGE SCALE GENOMIC DNA]</scope>
    <source>
        <strain evidence="3">JCM19235</strain>
    </source>
</reference>
<name>A0A090S571_9VIBR</name>
<dbReference type="STRING" id="990268.JCM19235_1759"/>
<protein>
    <submittedName>
        <fullName evidence="2">Putative ribosomal-protein-serine acetyltransferase</fullName>
    </submittedName>
</protein>
<dbReference type="OrthoDB" id="5292292at2"/>
<comment type="caution">
    <text evidence="2">The sequence shown here is derived from an EMBL/GenBank/DDBJ whole genome shotgun (WGS) entry which is preliminary data.</text>
</comment>
<dbReference type="InterPro" id="IPR000182">
    <property type="entry name" value="GNAT_dom"/>
</dbReference>
<evidence type="ECO:0000313" key="3">
    <source>
        <dbReference type="Proteomes" id="UP000029228"/>
    </source>
</evidence>
<organism evidence="2 3">
    <name type="scientific">Vibrio maritimus</name>
    <dbReference type="NCBI Taxonomy" id="990268"/>
    <lineage>
        <taxon>Bacteria</taxon>
        <taxon>Pseudomonadati</taxon>
        <taxon>Pseudomonadota</taxon>
        <taxon>Gammaproteobacteria</taxon>
        <taxon>Vibrionales</taxon>
        <taxon>Vibrionaceae</taxon>
        <taxon>Vibrio</taxon>
    </lineage>
</organism>
<dbReference type="PROSITE" id="PS51186">
    <property type="entry name" value="GNAT"/>
    <property type="match status" value="1"/>
</dbReference>
<dbReference type="InterPro" id="IPR016181">
    <property type="entry name" value="Acyl_CoA_acyltransferase"/>
</dbReference>
<dbReference type="GO" id="GO:0008999">
    <property type="term" value="F:protein-N-terminal-alanine acetyltransferase activity"/>
    <property type="evidence" value="ECO:0007669"/>
    <property type="project" value="TreeGrafter"/>
</dbReference>
<dbReference type="GO" id="GO:1990189">
    <property type="term" value="F:protein N-terminal-serine acetyltransferase activity"/>
    <property type="evidence" value="ECO:0007669"/>
    <property type="project" value="TreeGrafter"/>
</dbReference>
<dbReference type="SUPFAM" id="SSF55729">
    <property type="entry name" value="Acyl-CoA N-acyltransferases (Nat)"/>
    <property type="match status" value="1"/>
</dbReference>
<dbReference type="Proteomes" id="UP000029228">
    <property type="component" value="Unassembled WGS sequence"/>
</dbReference>
<keyword evidence="3" id="KW-1185">Reference proteome</keyword>
<evidence type="ECO:0000259" key="1">
    <source>
        <dbReference type="PROSITE" id="PS51186"/>
    </source>
</evidence>
<dbReference type="InterPro" id="IPR051908">
    <property type="entry name" value="Ribosomal_N-acetyltransferase"/>
</dbReference>
<proteinExistence type="predicted"/>
<dbReference type="AlphaFoldDB" id="A0A090S571"/>